<comment type="caution">
    <text evidence="2">The sequence shown here is derived from an EMBL/GenBank/DDBJ whole genome shotgun (WGS) entry which is preliminary data.</text>
</comment>
<dbReference type="EMBL" id="JBHUKU010000022">
    <property type="protein sequence ID" value="MFD2463651.1"/>
    <property type="molecule type" value="Genomic_DNA"/>
</dbReference>
<evidence type="ECO:0000313" key="2">
    <source>
        <dbReference type="EMBL" id="MFD2463651.1"/>
    </source>
</evidence>
<protein>
    <submittedName>
        <fullName evidence="2">Uncharacterized protein</fullName>
    </submittedName>
</protein>
<accession>A0ABW5GS29</accession>
<reference evidence="3" key="1">
    <citation type="journal article" date="2019" name="Int. J. Syst. Evol. Microbiol.">
        <title>The Global Catalogue of Microorganisms (GCM) 10K type strain sequencing project: providing services to taxonomists for standard genome sequencing and annotation.</title>
        <authorList>
            <consortium name="The Broad Institute Genomics Platform"/>
            <consortium name="The Broad Institute Genome Sequencing Center for Infectious Disease"/>
            <person name="Wu L."/>
            <person name="Ma J."/>
        </authorList>
    </citation>
    <scope>NUCLEOTIDE SEQUENCE [LARGE SCALE GENOMIC DNA]</scope>
    <source>
        <strain evidence="3">CGMCC 4.7643</strain>
    </source>
</reference>
<proteinExistence type="predicted"/>
<evidence type="ECO:0000313" key="3">
    <source>
        <dbReference type="Proteomes" id="UP001597419"/>
    </source>
</evidence>
<name>A0ABW5GS29_9PSEU</name>
<organism evidence="2 3">
    <name type="scientific">Amycolatopsis samaneae</name>
    <dbReference type="NCBI Taxonomy" id="664691"/>
    <lineage>
        <taxon>Bacteria</taxon>
        <taxon>Bacillati</taxon>
        <taxon>Actinomycetota</taxon>
        <taxon>Actinomycetes</taxon>
        <taxon>Pseudonocardiales</taxon>
        <taxon>Pseudonocardiaceae</taxon>
        <taxon>Amycolatopsis</taxon>
    </lineage>
</organism>
<feature type="region of interest" description="Disordered" evidence="1">
    <location>
        <begin position="311"/>
        <end position="331"/>
    </location>
</feature>
<keyword evidence="3" id="KW-1185">Reference proteome</keyword>
<dbReference type="Proteomes" id="UP001597419">
    <property type="component" value="Unassembled WGS sequence"/>
</dbReference>
<gene>
    <name evidence="2" type="ORF">ACFSYJ_33900</name>
</gene>
<sequence>MSHSQQFVPLFIEHLTKGDVSRLQCSREDGYTETIESDPGIPSRALAVVIERKKNSPIRESEVVAFAIMTLERKLRNLHEKVVYRIFDIDWQVQERKITVARFGDLLHGNQYDRLCKGLEDPGSLPVKSSENLIQSLRALNSGIDSKISTVLQEGKYDNIPQTERVQRAEERDALATTFEIAGIDRVLLRNVDISAGTPFLTSASRSLLESNSDERSLLRVEMSHFDGLTSVDGPTANSTVFHHPDIGELTVANIDTSPAETASGVDLIYYRHETESFILVQYKRMHNSGQGWKYTEDHNLRKQLKAMRSLLPDDGNPDEPKPGDPSSPWDFRLAPNPGYFKFVRSVDYLPHSYDLMPGMHIPAELMELLLSHDQYTTASGKLAIGLDTDKKRNRESTFQPPYMSNTEFLTLFRGGWAGSRGTTTERIMEIIEHHARDGRALVVALHRGGPATVRPGWRNPVGRR</sequence>
<evidence type="ECO:0000256" key="1">
    <source>
        <dbReference type="SAM" id="MobiDB-lite"/>
    </source>
</evidence>
<dbReference type="RefSeq" id="WP_345386713.1">
    <property type="nucleotide sequence ID" value="NZ_BAABHG010000001.1"/>
</dbReference>